<sequence>MFEFSNILAASISTNTKVTYLYVKLNFVLQRNSGTIGYSDLQNLWVKACYRCLFNNHFFAVKSNYRIFHP</sequence>
<protein>
    <submittedName>
        <fullName evidence="1">Uncharacterized protein</fullName>
    </submittedName>
</protein>
<evidence type="ECO:0000313" key="1">
    <source>
        <dbReference type="EMBL" id="RHN46806.1"/>
    </source>
</evidence>
<reference evidence="1" key="1">
    <citation type="journal article" date="2018" name="Nat. Plants">
        <title>Whole-genome landscape of Medicago truncatula symbiotic genes.</title>
        <authorList>
            <person name="Pecrix Y."/>
            <person name="Gamas P."/>
            <person name="Carrere S."/>
        </authorList>
    </citation>
    <scope>NUCLEOTIDE SEQUENCE</scope>
    <source>
        <tissue evidence="1">Leaves</tissue>
    </source>
</reference>
<dbReference type="Gramene" id="rna41337">
    <property type="protein sequence ID" value="RHN46806.1"/>
    <property type="gene ID" value="gene41337"/>
</dbReference>
<organism evidence="1">
    <name type="scientific">Medicago truncatula</name>
    <name type="common">Barrel medic</name>
    <name type="synonym">Medicago tribuloides</name>
    <dbReference type="NCBI Taxonomy" id="3880"/>
    <lineage>
        <taxon>Eukaryota</taxon>
        <taxon>Viridiplantae</taxon>
        <taxon>Streptophyta</taxon>
        <taxon>Embryophyta</taxon>
        <taxon>Tracheophyta</taxon>
        <taxon>Spermatophyta</taxon>
        <taxon>Magnoliopsida</taxon>
        <taxon>eudicotyledons</taxon>
        <taxon>Gunneridae</taxon>
        <taxon>Pentapetalae</taxon>
        <taxon>rosids</taxon>
        <taxon>fabids</taxon>
        <taxon>Fabales</taxon>
        <taxon>Fabaceae</taxon>
        <taxon>Papilionoideae</taxon>
        <taxon>50 kb inversion clade</taxon>
        <taxon>NPAAA clade</taxon>
        <taxon>Hologalegina</taxon>
        <taxon>IRL clade</taxon>
        <taxon>Trifolieae</taxon>
        <taxon>Medicago</taxon>
    </lineage>
</organism>
<name>A0A396H0B2_MEDTR</name>
<accession>A0A396H0B2</accession>
<dbReference type="AlphaFoldDB" id="A0A396H0B2"/>
<proteinExistence type="predicted"/>
<comment type="caution">
    <text evidence="1">The sequence shown here is derived from an EMBL/GenBank/DDBJ whole genome shotgun (WGS) entry which is preliminary data.</text>
</comment>
<gene>
    <name evidence="1" type="ORF">MtrunA17_Chr7g0246171</name>
</gene>
<dbReference type="Proteomes" id="UP000265566">
    <property type="component" value="Chromosome 7"/>
</dbReference>
<dbReference type="EMBL" id="PSQE01000007">
    <property type="protein sequence ID" value="RHN46806.1"/>
    <property type="molecule type" value="Genomic_DNA"/>
</dbReference>